<evidence type="ECO:0000313" key="4">
    <source>
        <dbReference type="Proteomes" id="UP000002698"/>
    </source>
</evidence>
<dbReference type="AlphaFoldDB" id="A0A1U7EVK8"/>
<dbReference type="Pfam" id="PF01326">
    <property type="entry name" value="PPDK_N"/>
    <property type="match status" value="1"/>
</dbReference>
<dbReference type="NCBIfam" id="NF004508">
    <property type="entry name" value="PRK05849.1"/>
    <property type="match status" value="1"/>
</dbReference>
<dbReference type="InterPro" id="IPR036637">
    <property type="entry name" value="Phosphohistidine_dom_sf"/>
</dbReference>
<dbReference type="PANTHER" id="PTHR43615">
    <property type="entry name" value="PHOSPHOENOLPYRUVATE SYNTHASE-RELATED"/>
    <property type="match status" value="1"/>
</dbReference>
<dbReference type="KEGG" id="nph:NP_1948A"/>
<dbReference type="OrthoDB" id="3345at2157"/>
<dbReference type="SUPFAM" id="SSF56059">
    <property type="entry name" value="Glutathione synthetase ATP-binding domain-like"/>
    <property type="match status" value="1"/>
</dbReference>
<dbReference type="GeneID" id="3701315"/>
<dbReference type="Proteomes" id="UP000002698">
    <property type="component" value="Chromosome"/>
</dbReference>
<dbReference type="HOGENOM" id="CLU_011659_0_0_2"/>
<dbReference type="InterPro" id="IPR051549">
    <property type="entry name" value="PEP_Utilizing_Enz"/>
</dbReference>
<dbReference type="STRING" id="348780.NP_1948A"/>
<dbReference type="Gene3D" id="3.30.470.20">
    <property type="entry name" value="ATP-grasp fold, B domain"/>
    <property type="match status" value="1"/>
</dbReference>
<feature type="domain" description="PEP-utilising enzyme mobile" evidence="1">
    <location>
        <begin position="961"/>
        <end position="1030"/>
    </location>
</feature>
<evidence type="ECO:0000313" key="3">
    <source>
        <dbReference type="EMBL" id="CAI49065.1"/>
    </source>
</evidence>
<protein>
    <submittedName>
        <fullName evidence="3">ATP-grasp fold protein</fullName>
    </submittedName>
</protein>
<dbReference type="InterPro" id="IPR029044">
    <property type="entry name" value="Nucleotide-diphossugar_trans"/>
</dbReference>
<dbReference type="Gene3D" id="3.30.1490.20">
    <property type="entry name" value="ATP-grasp fold, A domain"/>
    <property type="match status" value="1"/>
</dbReference>
<dbReference type="GO" id="GO:0016301">
    <property type="term" value="F:kinase activity"/>
    <property type="evidence" value="ECO:0007669"/>
    <property type="project" value="InterPro"/>
</dbReference>
<organism evidence="3 4">
    <name type="scientific">Natronomonas pharaonis (strain ATCC 35678 / DSM 2160 / CIP 103997 / JCM 8858 / NBRC 14720 / NCIMB 2260 / Gabara)</name>
    <name type="common">Halobacterium pharaonis</name>
    <dbReference type="NCBI Taxonomy" id="348780"/>
    <lineage>
        <taxon>Archaea</taxon>
        <taxon>Methanobacteriati</taxon>
        <taxon>Methanobacteriota</taxon>
        <taxon>Stenosarchaea group</taxon>
        <taxon>Halobacteria</taxon>
        <taxon>Halobacteriales</taxon>
        <taxon>Natronomonadaceae</taxon>
        <taxon>Natronomonas</taxon>
    </lineage>
</organism>
<dbReference type="eggNOG" id="arCOG01114">
    <property type="taxonomic scope" value="Archaea"/>
</dbReference>
<dbReference type="InterPro" id="IPR002192">
    <property type="entry name" value="PPDK_AMP/ATP-bd"/>
</dbReference>
<dbReference type="Pfam" id="PF00391">
    <property type="entry name" value="PEP-utilizers"/>
    <property type="match status" value="1"/>
</dbReference>
<dbReference type="InterPro" id="IPR013815">
    <property type="entry name" value="ATP_grasp_subdomain_1"/>
</dbReference>
<sequence length="1038" mass="115774">MTRPFVVILGAGRPFSGTVPSALQRISGDRRVLDWLIDAFSTTLENPEIHFVGGYRMDEIVEEYPDIHFSRNEDWEETGTIGSLLSAPLDETRPTYVCYADVVFQPEIVADLQSTAADAAVAIDERWRTRYRSRSEASRERAEKARYETADEPYVDRVASDLDPEEADAEFTGLTRLSPAAMRFVSDLVDRSLIGPEDDLADLVTALSVGEIHPEPVDVAGHWAELETAEDLARFVLDTKANTLKRLESMVTESTIAPQYTFTVDDFEDDPTTVADTIEATFDRPVIVRSSTLAEDGWEHSNAGRFESVLDVPPDDETALRNAIEAVIDSYDGNPHNQVLVQPMVPDVAASGVVMTRSVEHASPYYVINYDAETGSTVTVTDGSGDDIRTIIVRKDTADRSTANEPATGESIADRSVASTGDPALCLPALLRAVAELEEVVGHDGLDVEFAVTDDGEVYILQVRPMTVDPGEQTVDDGAVVRAIEEARDTFESRQSASPFVFGDRAIYGVMPDWNPAEIIGRTPRLLADSLYRYLIMDEVWARQRAEFGYRDVRPHPLMFSFAGQPYVDVRADFNSFIPAAVSDELAEKLVDHYLTRLEENPELHDKIEFEIAVTCLPFDFEHRAEPLREAGFTDAELDELREGLRGITQGAFERVEGGVDMAKVDDLERRYERLRTADIPDLQLVRTLLEDCRRLGTLPFAHLARAAFVAVSLLRSLERKGILTDEQVSEFLNSLETVAREFEHDGYLVAQGELGFEEYVERYGHLRPGTYDITSPRYAADPEGYLRPTVETASEPDSHPRPDAIWDGETAAEIEAELESIGLPADIDRFVDFLRDSIKGREYAKFIFSKNLSLALERLAAYGQEHDLDRDTLSHVSIEDVLELTTGHPPQEPAEWLHERAAEGQRRHTIAQAVELPPLLTEEREFDRFERPAREPNFVTTETVREQIAEPDEDDDPTLDGRIVLIPQADPGYDWLFGYDIAGLVTMYGGTNSHMAIRAAEFGLPAAIGVGESLYEQLSGAEVIELDCEAKAVERIR</sequence>
<dbReference type="Gene3D" id="3.90.550.10">
    <property type="entry name" value="Spore Coat Polysaccharide Biosynthesis Protein SpsA, Chain A"/>
    <property type="match status" value="1"/>
</dbReference>
<proteinExistence type="predicted"/>
<dbReference type="PANTHER" id="PTHR43615:SF1">
    <property type="entry name" value="PPDK_N DOMAIN-CONTAINING PROTEIN"/>
    <property type="match status" value="1"/>
</dbReference>
<feature type="domain" description="Pyruvate phosphate dikinase AMP/ATP-binding" evidence="2">
    <location>
        <begin position="278"/>
        <end position="473"/>
    </location>
</feature>
<evidence type="ECO:0000259" key="2">
    <source>
        <dbReference type="Pfam" id="PF01326"/>
    </source>
</evidence>
<dbReference type="eggNOG" id="arCOG00673">
    <property type="taxonomic scope" value="Archaea"/>
</dbReference>
<dbReference type="SUPFAM" id="SSF53448">
    <property type="entry name" value="Nucleotide-diphospho-sugar transferases"/>
    <property type="match status" value="1"/>
</dbReference>
<evidence type="ECO:0000259" key="1">
    <source>
        <dbReference type="Pfam" id="PF00391"/>
    </source>
</evidence>
<dbReference type="InterPro" id="IPR008279">
    <property type="entry name" value="PEP-util_enz_mobile_dom"/>
</dbReference>
<dbReference type="EMBL" id="CR936257">
    <property type="protein sequence ID" value="CAI49065.1"/>
    <property type="molecule type" value="Genomic_DNA"/>
</dbReference>
<accession>A0A1U7EVK8</accession>
<dbReference type="GO" id="GO:0005524">
    <property type="term" value="F:ATP binding"/>
    <property type="evidence" value="ECO:0007669"/>
    <property type="project" value="InterPro"/>
</dbReference>
<name>A0A1U7EVK8_NATPD</name>
<gene>
    <name evidence="3" type="ordered locus">NP_1948A</name>
</gene>
<keyword evidence="4" id="KW-1185">Reference proteome</keyword>
<dbReference type="SUPFAM" id="SSF52009">
    <property type="entry name" value="Phosphohistidine domain"/>
    <property type="match status" value="1"/>
</dbReference>
<dbReference type="EnsemblBacteria" id="CAI49065">
    <property type="protein sequence ID" value="CAI49065"/>
    <property type="gene ID" value="NP_1948A"/>
</dbReference>
<reference evidence="3 4" key="1">
    <citation type="journal article" date="2005" name="Genome Res.">
        <title>Living with two extremes: conclusions from the genome sequence of Natronomonas pharaonis.</title>
        <authorList>
            <person name="Falb M."/>
            <person name="Pfeiffer F."/>
            <person name="Palm P."/>
            <person name="Rodewald K."/>
            <person name="Hickmann V."/>
            <person name="Tittor J."/>
            <person name="Oesterhelt D."/>
        </authorList>
    </citation>
    <scope>NUCLEOTIDE SEQUENCE [LARGE SCALE GENOMIC DNA]</scope>
    <source>
        <strain evidence="4">ATCC 35678 / DSM 2160 / CIP 103997 / JCM 8858 / NBRC 14720 / NCIMB 2260 / Gabara</strain>
    </source>
</reference>
<dbReference type="Gene3D" id="3.50.30.10">
    <property type="entry name" value="Phosphohistidine domain"/>
    <property type="match status" value="1"/>
</dbReference>
<dbReference type="RefSeq" id="WP_011322695.1">
    <property type="nucleotide sequence ID" value="NC_007426.1"/>
</dbReference>